<reference evidence="1 2" key="1">
    <citation type="submission" date="2020-03" db="EMBL/GenBank/DDBJ databases">
        <title>Draft genome sequence of environmentally isolated cultures.</title>
        <authorList>
            <person name="Wilson H.S."/>
            <person name="De Leon M.E."/>
        </authorList>
    </citation>
    <scope>NUCLEOTIDE SEQUENCE [LARGE SCALE GENOMIC DNA]</scope>
    <source>
        <strain evidence="1 2">HSC-31F16</strain>
    </source>
</reference>
<evidence type="ECO:0000313" key="1">
    <source>
        <dbReference type="EMBL" id="NHR04481.1"/>
    </source>
</evidence>
<proteinExistence type="predicted"/>
<protein>
    <submittedName>
        <fullName evidence="1">Uncharacterized protein</fullName>
    </submittedName>
</protein>
<gene>
    <name evidence="1" type="ORF">HA052_04655</name>
</gene>
<dbReference type="Proteomes" id="UP001515641">
    <property type="component" value="Unassembled WGS sequence"/>
</dbReference>
<comment type="caution">
    <text evidence="1">The sequence shown here is derived from an EMBL/GenBank/DDBJ whole genome shotgun (WGS) entry which is preliminary data.</text>
</comment>
<name>A0ABX0L560_9NEIS</name>
<accession>A0ABX0L560</accession>
<keyword evidence="2" id="KW-1185">Reference proteome</keyword>
<sequence>MSVAYNLACLETGQYVWVGALAPGGHTVPEGPAGSIARFALDHRGKPLIVVNDTPPILMHGTEWGAGTGQAMHDGNRGILT</sequence>
<organism evidence="1 2">
    <name type="scientific">Chromobacterium fluminis</name>
    <dbReference type="NCBI Taxonomy" id="3044269"/>
    <lineage>
        <taxon>Bacteria</taxon>
        <taxon>Pseudomonadati</taxon>
        <taxon>Pseudomonadota</taxon>
        <taxon>Betaproteobacteria</taxon>
        <taxon>Neisseriales</taxon>
        <taxon>Chromobacteriaceae</taxon>
        <taxon>Chromobacterium</taxon>
    </lineage>
</organism>
<dbReference type="EMBL" id="JAAOMA010000004">
    <property type="protein sequence ID" value="NHR04481.1"/>
    <property type="molecule type" value="Genomic_DNA"/>
</dbReference>
<evidence type="ECO:0000313" key="2">
    <source>
        <dbReference type="Proteomes" id="UP001515641"/>
    </source>
</evidence>